<proteinExistence type="predicted"/>
<keyword evidence="4" id="KW-1185">Reference proteome</keyword>
<dbReference type="EMBL" id="UNQJ01000004">
    <property type="protein sequence ID" value="SYZ32926.1"/>
    <property type="molecule type" value="Genomic_DNA"/>
</dbReference>
<name>A0A383S6N6_9ACTN</name>
<accession>A0A383S6N6</accession>
<dbReference type="InterPro" id="IPR056926">
    <property type="entry name" value="FLQE3_permease"/>
</dbReference>
<gene>
    <name evidence="3" type="ORF">PROPAUS_0837</name>
</gene>
<organism evidence="3 4">
    <name type="scientific">Propionibacterium australiense</name>
    <dbReference type="NCBI Taxonomy" id="119981"/>
    <lineage>
        <taxon>Bacteria</taxon>
        <taxon>Bacillati</taxon>
        <taxon>Actinomycetota</taxon>
        <taxon>Actinomycetes</taxon>
        <taxon>Propionibacteriales</taxon>
        <taxon>Propionibacteriaceae</taxon>
        <taxon>Propionibacterium</taxon>
    </lineage>
</organism>
<dbReference type="Proteomes" id="UP000263928">
    <property type="component" value="Unassembled WGS sequence"/>
</dbReference>
<evidence type="ECO:0000313" key="4">
    <source>
        <dbReference type="Proteomes" id="UP000263928"/>
    </source>
</evidence>
<evidence type="ECO:0000313" key="3">
    <source>
        <dbReference type="EMBL" id="SYZ32926.1"/>
    </source>
</evidence>
<sequence>MRAAMRRGAATLLLDLRRQAQEGFWLVALLAGLIVAALLGALATDLHRWWPMIVLGELTITSFYFAAVQVLRERNEGTLCARAVSPLGAGEYLAALVASLTLLALAEVGVLVLVVHGPALAWAALAAGVVLVSCIYVLYGVVAVAGYESIGAFLLPSGVWTLVLGLPLLPLLGAPGGWWLWLHPLQPAIVLIQVAFGAEPPSASVPCVALGAAWCAGLVALARRRLRRAVVLVGGERMRPRTVLALLPADLARLARDELLVWLPPCPSSWPWRHGSARHLSFRPSAFARSSHGSGPPVSTWRPSGSSSRCSSGRSSASCCWARRRTGCGMPWR</sequence>
<feature type="compositionally biased region" description="Low complexity" evidence="1">
    <location>
        <begin position="299"/>
        <end position="315"/>
    </location>
</feature>
<feature type="region of interest" description="Disordered" evidence="1">
    <location>
        <begin position="288"/>
        <end position="315"/>
    </location>
</feature>
<feature type="transmembrane region" description="Helical" evidence="2">
    <location>
        <begin position="201"/>
        <end position="222"/>
    </location>
</feature>
<keyword evidence="2" id="KW-0812">Transmembrane</keyword>
<protein>
    <submittedName>
        <fullName evidence="3">Uncharacterized protein</fullName>
    </submittedName>
</protein>
<dbReference type="Pfam" id="PF24686">
    <property type="entry name" value="FLQE3_permease"/>
    <property type="match status" value="1"/>
</dbReference>
<reference evidence="4" key="1">
    <citation type="submission" date="2018-08" db="EMBL/GenBank/DDBJ databases">
        <authorList>
            <person name="Hornung B."/>
        </authorList>
    </citation>
    <scope>NUCLEOTIDE SEQUENCE [LARGE SCALE GENOMIC DNA]</scope>
</reference>
<feature type="transmembrane region" description="Helical" evidence="2">
    <location>
        <begin position="92"/>
        <end position="115"/>
    </location>
</feature>
<keyword evidence="2" id="KW-1133">Transmembrane helix</keyword>
<keyword evidence="2" id="KW-0472">Membrane</keyword>
<evidence type="ECO:0000256" key="2">
    <source>
        <dbReference type="SAM" id="Phobius"/>
    </source>
</evidence>
<evidence type="ECO:0000256" key="1">
    <source>
        <dbReference type="SAM" id="MobiDB-lite"/>
    </source>
</evidence>
<dbReference type="AlphaFoldDB" id="A0A383S6N6"/>
<feature type="transmembrane region" description="Helical" evidence="2">
    <location>
        <begin position="121"/>
        <end position="147"/>
    </location>
</feature>
<feature type="transmembrane region" description="Helical" evidence="2">
    <location>
        <begin position="159"/>
        <end position="181"/>
    </location>
</feature>
<feature type="transmembrane region" description="Helical" evidence="2">
    <location>
        <begin position="23"/>
        <end position="43"/>
    </location>
</feature>
<feature type="transmembrane region" description="Helical" evidence="2">
    <location>
        <begin position="49"/>
        <end position="71"/>
    </location>
</feature>